<dbReference type="PANTHER" id="PTHR46318">
    <property type="entry name" value="UPSTREAM BINDING TRANSCRIPTION FACTOR"/>
    <property type="match status" value="1"/>
</dbReference>
<dbReference type="VEuPathDB" id="VectorBase:ADAR2_000622"/>
<dbReference type="VEuPathDB" id="VectorBase:ADAC010257"/>
<dbReference type="GO" id="GO:0003677">
    <property type="term" value="F:DNA binding"/>
    <property type="evidence" value="ECO:0007669"/>
    <property type="project" value="UniProtKB-UniRule"/>
</dbReference>
<evidence type="ECO:0000256" key="2">
    <source>
        <dbReference type="ARBA" id="ARBA00023125"/>
    </source>
</evidence>
<dbReference type="SMART" id="SM00398">
    <property type="entry name" value="HMG"/>
    <property type="match status" value="1"/>
</dbReference>
<feature type="compositionally biased region" description="Acidic residues" evidence="5">
    <location>
        <begin position="29"/>
        <end position="53"/>
    </location>
</feature>
<evidence type="ECO:0000256" key="4">
    <source>
        <dbReference type="PROSITE-ProRule" id="PRU00267"/>
    </source>
</evidence>
<feature type="domain" description="HMG box" evidence="6">
    <location>
        <begin position="148"/>
        <end position="216"/>
    </location>
</feature>
<dbReference type="PANTHER" id="PTHR46318:SF3">
    <property type="entry name" value="UPSTREAM BINDING TRANSCRIPTION FACTOR"/>
    <property type="match status" value="1"/>
</dbReference>
<evidence type="ECO:0000313" key="7">
    <source>
        <dbReference type="EMBL" id="ETN58174.1"/>
    </source>
</evidence>
<feature type="region of interest" description="Disordered" evidence="5">
    <location>
        <begin position="642"/>
        <end position="686"/>
    </location>
</feature>
<accession>W5J5W3</accession>
<dbReference type="SUPFAM" id="SSF47095">
    <property type="entry name" value="HMG-box"/>
    <property type="match status" value="1"/>
</dbReference>
<keyword evidence="2 4" id="KW-0238">DNA-binding</keyword>
<evidence type="ECO:0000313" key="8">
    <source>
        <dbReference type="EnsemblMetazoa" id="ADAC010257-PA"/>
    </source>
</evidence>
<reference evidence="7" key="3">
    <citation type="journal article" date="2013" name="Nucleic Acids Res.">
        <title>The genome of Anopheles darlingi, the main neotropical malaria vector.</title>
        <authorList>
            <person name="Marinotti O."/>
            <person name="Cerqueira G.C."/>
            <person name="de Almeida L.G."/>
            <person name="Ferro M.I."/>
            <person name="Loreto E.L."/>
            <person name="Zaha A."/>
            <person name="Teixeira S.M."/>
            <person name="Wespiser A.R."/>
            <person name="Almeida E Silva A."/>
            <person name="Schlindwein A.D."/>
            <person name="Pacheco A.C."/>
            <person name="Silva A.L."/>
            <person name="Graveley B.R."/>
            <person name="Walenz B.P."/>
            <person name="Lima Bde A."/>
            <person name="Ribeiro C.A."/>
            <person name="Nunes-Silva C.G."/>
            <person name="de Carvalho C.R."/>
            <person name="Soares C.M."/>
            <person name="de Menezes C.B."/>
            <person name="Matiolli C."/>
            <person name="Caffrey D."/>
            <person name="Araujo D.A."/>
            <person name="de Oliveira D.M."/>
            <person name="Golenbock D."/>
            <person name="Grisard E.C."/>
            <person name="Fantinatti-Garboggini F."/>
            <person name="de Carvalho F.M."/>
            <person name="Barcellos F.G."/>
            <person name="Prosdocimi F."/>
            <person name="May G."/>
            <person name="Azevedo Junior G.M."/>
            <person name="Guimaraes G.M."/>
            <person name="Goldman G.H."/>
            <person name="Padilha I.Q."/>
            <person name="Batista Jda S."/>
            <person name="Ferro J.A."/>
            <person name="Ribeiro J.M."/>
            <person name="Fietto J.L."/>
            <person name="Dabbas K.M."/>
            <person name="Cerdeira L."/>
            <person name="Agnez-Lima L.F."/>
            <person name="Brocchi M."/>
            <person name="de Carvalho M.O."/>
            <person name="Teixeira Mde M."/>
            <person name="Diniz Maia Mde M."/>
            <person name="Goldman M.H."/>
            <person name="Cruz Schneider M.P."/>
            <person name="Felipe M.S."/>
            <person name="Hungria M."/>
            <person name="Nicolas M.F."/>
            <person name="Pereira M."/>
            <person name="Montes M.A."/>
            <person name="Cantao M.E."/>
            <person name="Vincentz M."/>
            <person name="Rafael M.S."/>
            <person name="Silverman N."/>
            <person name="Stoco P.H."/>
            <person name="Souza R.C."/>
            <person name="Vicentini R."/>
            <person name="Gazzinelli R.T."/>
            <person name="Neves Rde O."/>
            <person name="Silva R."/>
            <person name="Astolfi-Filho S."/>
            <person name="Maciel T.E."/>
            <person name="Urmenyi T.P."/>
            <person name="Tadei W.P."/>
            <person name="Camargo E.P."/>
            <person name="de Vasconcelos A.T."/>
        </authorList>
    </citation>
    <scope>NUCLEOTIDE SEQUENCE</scope>
</reference>
<dbReference type="HOGENOM" id="CLU_401270_0_0_1"/>
<dbReference type="EMBL" id="ADMH02002162">
    <property type="protein sequence ID" value="ETN58174.1"/>
    <property type="molecule type" value="Genomic_DNA"/>
</dbReference>
<reference evidence="7 9" key="1">
    <citation type="journal article" date="2010" name="BMC Genomics">
        <title>Combination of measures distinguishes pre-miRNAs from other stem-loops in the genome of the newly sequenced Anopheles darlingi.</title>
        <authorList>
            <person name="Mendes N.D."/>
            <person name="Freitas A.T."/>
            <person name="Vasconcelos A.T."/>
            <person name="Sagot M.F."/>
        </authorList>
    </citation>
    <scope>NUCLEOTIDE SEQUENCE</scope>
</reference>
<organism evidence="7">
    <name type="scientific">Anopheles darlingi</name>
    <name type="common">Mosquito</name>
    <dbReference type="NCBI Taxonomy" id="43151"/>
    <lineage>
        <taxon>Eukaryota</taxon>
        <taxon>Metazoa</taxon>
        <taxon>Ecdysozoa</taxon>
        <taxon>Arthropoda</taxon>
        <taxon>Hexapoda</taxon>
        <taxon>Insecta</taxon>
        <taxon>Pterygota</taxon>
        <taxon>Neoptera</taxon>
        <taxon>Endopterygota</taxon>
        <taxon>Diptera</taxon>
        <taxon>Nematocera</taxon>
        <taxon>Culicoidea</taxon>
        <taxon>Culicidae</taxon>
        <taxon>Anophelinae</taxon>
        <taxon>Anopheles</taxon>
    </lineage>
</organism>
<feature type="region of interest" description="Disordered" evidence="5">
    <location>
        <begin position="19"/>
        <end position="65"/>
    </location>
</feature>
<dbReference type="InterPro" id="IPR051762">
    <property type="entry name" value="UBF1"/>
</dbReference>
<evidence type="ECO:0000256" key="3">
    <source>
        <dbReference type="ARBA" id="ARBA00023242"/>
    </source>
</evidence>
<sequence>MRKRSLSVAYERSNNAESFSKKFEGVASDADEDATDYEEENEEDEEEIDEGGTEGEAGTGSDELWPAGEYEKLINQLRSVLPKNDKRSHSSRLKVIEWDKVAFDGHSAENVKQQTYGLLKKVRKFRTLAELLDDVPQVIKKRMRAEMPKAPLSSYIHFMKEVYSSYQQRYQTVSPSDLVKIIARDFAQLSEKKKAKYERMAAESKKTYQIEMEKYHQEHPESSQTNKRNRSKARSRALKVTPFNVFCSERRETEPKLSHAELKKSWSELEMNHRLKYIRKAYANADADAVNLTKTEKEMLDKAIGKPEAVGRSCSDYYVKFHAEPDIQIPIIEWRKLKIQEFKSLPKMRRLELELEFRKARAKFVTDYQKYIEALPDRERDKEIQFLQGYMESVLDKEEKKRLQMEGGGGGNSTRTAHNVTVNDTVVDAHPLAESTINHFDTPGKSKSKKKDASLAAMAPPPTVPNPTKPLKSILKSPSPVKGASSKRAIIEEPDTSATEQVAKKKQKKADTTTSVAAEPSPVREKKSSKSKSQPASAAQPSNEDDHESSDSGAGKKKQTAPPVMSEPRAPPKKLLDYFIQEHYSGKRSKAEEAFNKLSSNRRKEMQRELKTAHKRYVLELEAYFKTLPKHQIEKYLKKIEAKKGDDSAEEDDSEDDNTSGELPANGTKQEPQSSSSGESDDSDDD</sequence>
<evidence type="ECO:0000256" key="5">
    <source>
        <dbReference type="SAM" id="MobiDB-lite"/>
    </source>
</evidence>
<comment type="subcellular location">
    <subcellularLocation>
        <location evidence="1">Nucleus</location>
    </subcellularLocation>
</comment>
<feature type="region of interest" description="Disordered" evidence="5">
    <location>
        <begin position="399"/>
        <end position="418"/>
    </location>
</feature>
<evidence type="ECO:0000256" key="1">
    <source>
        <dbReference type="ARBA" id="ARBA00004123"/>
    </source>
</evidence>
<reference evidence="7" key="2">
    <citation type="submission" date="2010-05" db="EMBL/GenBank/DDBJ databases">
        <authorList>
            <person name="Almeida L.G."/>
            <person name="Nicolas M.F."/>
            <person name="Souza R.C."/>
            <person name="Vasconcelos A.T.R."/>
        </authorList>
    </citation>
    <scope>NUCLEOTIDE SEQUENCE</scope>
</reference>
<keyword evidence="9" id="KW-1185">Reference proteome</keyword>
<dbReference type="InterPro" id="IPR009071">
    <property type="entry name" value="HMG_box_dom"/>
</dbReference>
<dbReference type="Gene3D" id="1.10.30.10">
    <property type="entry name" value="High mobility group box domain"/>
    <property type="match status" value="1"/>
</dbReference>
<dbReference type="PROSITE" id="PS50118">
    <property type="entry name" value="HMG_BOX_2"/>
    <property type="match status" value="1"/>
</dbReference>
<dbReference type="AlphaFoldDB" id="W5J5W3"/>
<feature type="compositionally biased region" description="Pro residues" evidence="5">
    <location>
        <begin position="459"/>
        <end position="468"/>
    </location>
</feature>
<proteinExistence type="predicted"/>
<dbReference type="Pfam" id="PF00505">
    <property type="entry name" value="HMG_box"/>
    <property type="match status" value="1"/>
</dbReference>
<keyword evidence="3 4" id="KW-0539">Nucleus</keyword>
<dbReference type="OMA" id="MCRMKWI"/>
<dbReference type="InterPro" id="IPR036910">
    <property type="entry name" value="HMG_box_dom_sf"/>
</dbReference>
<feature type="region of interest" description="Disordered" evidence="5">
    <location>
        <begin position="215"/>
        <end position="234"/>
    </location>
</feature>
<name>W5J5W3_ANODA</name>
<evidence type="ECO:0000313" key="9">
    <source>
        <dbReference type="Proteomes" id="UP000000673"/>
    </source>
</evidence>
<dbReference type="EnsemblMetazoa" id="ADAC010257-RA">
    <property type="protein sequence ID" value="ADAC010257-PA"/>
    <property type="gene ID" value="ADAC010257"/>
</dbReference>
<feature type="compositionally biased region" description="Acidic residues" evidence="5">
    <location>
        <begin position="648"/>
        <end position="659"/>
    </location>
</feature>
<reference evidence="8" key="4">
    <citation type="submission" date="2015-06" db="UniProtKB">
        <authorList>
            <consortium name="EnsemblMetazoa"/>
        </authorList>
    </citation>
    <scope>IDENTIFICATION</scope>
</reference>
<dbReference type="Proteomes" id="UP000000673">
    <property type="component" value="Unassembled WGS sequence"/>
</dbReference>
<evidence type="ECO:0000259" key="6">
    <source>
        <dbReference type="PROSITE" id="PS50118"/>
    </source>
</evidence>
<feature type="compositionally biased region" description="Low complexity" evidence="5">
    <location>
        <begin position="531"/>
        <end position="542"/>
    </location>
</feature>
<dbReference type="eggNOG" id="KOG0381">
    <property type="taxonomic scope" value="Eukaryota"/>
</dbReference>
<dbReference type="GO" id="GO:0005634">
    <property type="term" value="C:nucleus"/>
    <property type="evidence" value="ECO:0007669"/>
    <property type="project" value="UniProtKB-SubCell"/>
</dbReference>
<dbReference type="STRING" id="43151.W5J5W3"/>
<protein>
    <recommendedName>
        <fullName evidence="6">HMG box domain-containing protein</fullName>
    </recommendedName>
</protein>
<gene>
    <name evidence="7" type="ORF">AND_010257</name>
</gene>
<feature type="region of interest" description="Disordered" evidence="5">
    <location>
        <begin position="434"/>
        <end position="607"/>
    </location>
</feature>
<feature type="DNA-binding region" description="HMG box" evidence="4">
    <location>
        <begin position="148"/>
        <end position="216"/>
    </location>
</feature>